<organism evidence="1 2">
    <name type="scientific">Eucalyptus globulus</name>
    <name type="common">Tasmanian blue gum</name>
    <dbReference type="NCBI Taxonomy" id="34317"/>
    <lineage>
        <taxon>Eukaryota</taxon>
        <taxon>Viridiplantae</taxon>
        <taxon>Streptophyta</taxon>
        <taxon>Embryophyta</taxon>
        <taxon>Tracheophyta</taxon>
        <taxon>Spermatophyta</taxon>
        <taxon>Magnoliopsida</taxon>
        <taxon>eudicotyledons</taxon>
        <taxon>Gunneridae</taxon>
        <taxon>Pentapetalae</taxon>
        <taxon>rosids</taxon>
        <taxon>malvids</taxon>
        <taxon>Myrtales</taxon>
        <taxon>Myrtaceae</taxon>
        <taxon>Myrtoideae</taxon>
        <taxon>Eucalypteae</taxon>
        <taxon>Eucalyptus</taxon>
    </lineage>
</organism>
<gene>
    <name evidence="1" type="ORF">ACJRO7_001841</name>
</gene>
<reference evidence="1 2" key="1">
    <citation type="submission" date="2024-11" db="EMBL/GenBank/DDBJ databases">
        <title>Chromosome-level genome assembly of Eucalyptus globulus Labill. provides insights into its genome evolution.</title>
        <authorList>
            <person name="Li X."/>
        </authorList>
    </citation>
    <scope>NUCLEOTIDE SEQUENCE [LARGE SCALE GENOMIC DNA]</scope>
    <source>
        <strain evidence="1">CL2024</strain>
        <tissue evidence="1">Fresh tender leaves</tissue>
    </source>
</reference>
<evidence type="ECO:0000313" key="1">
    <source>
        <dbReference type="EMBL" id="KAL3754651.1"/>
    </source>
</evidence>
<evidence type="ECO:0000313" key="2">
    <source>
        <dbReference type="Proteomes" id="UP001634007"/>
    </source>
</evidence>
<proteinExistence type="predicted"/>
<sequence>MDPATLLRRKFDAYRMAQDAWTQNQFNIELTKQERQEYHDSYMTAITNLNLSMQLIRQEELLVLGSITEARAFVGLWPQFLANRGNLNRVHIGNMSTGSRAVVRRWLEDRGFIPEQTNLVFLVPAK</sequence>
<keyword evidence="2" id="KW-1185">Reference proteome</keyword>
<name>A0ABD3LSB3_EUCGL</name>
<accession>A0ABD3LSB3</accession>
<protein>
    <submittedName>
        <fullName evidence="1">Uncharacterized protein</fullName>
    </submittedName>
</protein>
<comment type="caution">
    <text evidence="1">The sequence shown here is derived from an EMBL/GenBank/DDBJ whole genome shotgun (WGS) entry which is preliminary data.</text>
</comment>
<dbReference type="EMBL" id="JBJKBG010000001">
    <property type="protein sequence ID" value="KAL3754651.1"/>
    <property type="molecule type" value="Genomic_DNA"/>
</dbReference>
<dbReference type="AlphaFoldDB" id="A0ABD3LSB3"/>
<dbReference type="Proteomes" id="UP001634007">
    <property type="component" value="Unassembled WGS sequence"/>
</dbReference>